<dbReference type="OrthoDB" id="2758521at2759"/>
<keyword evidence="2" id="KW-0812">Transmembrane</keyword>
<feature type="region of interest" description="Disordered" evidence="1">
    <location>
        <begin position="1"/>
        <end position="49"/>
    </location>
</feature>
<keyword evidence="2" id="KW-0472">Membrane</keyword>
<evidence type="ECO:0000256" key="1">
    <source>
        <dbReference type="SAM" id="MobiDB-lite"/>
    </source>
</evidence>
<keyword evidence="2" id="KW-1133">Transmembrane helix</keyword>
<evidence type="ECO:0000313" key="3">
    <source>
        <dbReference type="EMBL" id="KIP12700.1"/>
    </source>
</evidence>
<dbReference type="EMBL" id="KN840438">
    <property type="protein sequence ID" value="KIP12700.1"/>
    <property type="molecule type" value="Genomic_DNA"/>
</dbReference>
<evidence type="ECO:0000256" key="2">
    <source>
        <dbReference type="SAM" id="Phobius"/>
    </source>
</evidence>
<accession>A0A0C3SFU6</accession>
<evidence type="ECO:0000313" key="4">
    <source>
        <dbReference type="Proteomes" id="UP000053257"/>
    </source>
</evidence>
<sequence>MLFTTSKDPHSDIPATTFDVQENPPSSTISVNTRPTSQGPASRSADTSSTASSTSSVVVIAAAAGSGGVVLALMIFTLCYIRYKKTRRYHIDPYVTPDTTPSNTPTDDQDIFTKLPTPASSARPFLARLSFQTFAESTTTGVTLTDQIFPLPSEVEDVYSQLEALSVEVQKFRETEEVSEEHRLSRCVRAVTQDVHANIGQLRMEIQRLRRRSGTNTGTGVTTADVDLMHMLREVDMLRAELHDAVRQTDSESSIERLPSYHSRKTTHGYTADDAPPPLPSRWPLR</sequence>
<proteinExistence type="predicted"/>
<organism evidence="3 4">
    <name type="scientific">Phlebiopsis gigantea (strain 11061_1 CR5-6)</name>
    <name type="common">White-rot fungus</name>
    <name type="synonym">Peniophora gigantea</name>
    <dbReference type="NCBI Taxonomy" id="745531"/>
    <lineage>
        <taxon>Eukaryota</taxon>
        <taxon>Fungi</taxon>
        <taxon>Dikarya</taxon>
        <taxon>Basidiomycota</taxon>
        <taxon>Agaricomycotina</taxon>
        <taxon>Agaricomycetes</taxon>
        <taxon>Polyporales</taxon>
        <taxon>Phanerochaetaceae</taxon>
        <taxon>Phlebiopsis</taxon>
    </lineage>
</organism>
<name>A0A0C3SFU6_PHLG1</name>
<feature type="region of interest" description="Disordered" evidence="1">
    <location>
        <begin position="246"/>
        <end position="286"/>
    </location>
</feature>
<reference evidence="3 4" key="1">
    <citation type="journal article" date="2014" name="PLoS Genet.">
        <title>Analysis of the Phlebiopsis gigantea genome, transcriptome and secretome provides insight into its pioneer colonization strategies of wood.</title>
        <authorList>
            <person name="Hori C."/>
            <person name="Ishida T."/>
            <person name="Igarashi K."/>
            <person name="Samejima M."/>
            <person name="Suzuki H."/>
            <person name="Master E."/>
            <person name="Ferreira P."/>
            <person name="Ruiz-Duenas F.J."/>
            <person name="Held B."/>
            <person name="Canessa P."/>
            <person name="Larrondo L.F."/>
            <person name="Schmoll M."/>
            <person name="Druzhinina I.S."/>
            <person name="Kubicek C.P."/>
            <person name="Gaskell J.A."/>
            <person name="Kersten P."/>
            <person name="St John F."/>
            <person name="Glasner J."/>
            <person name="Sabat G."/>
            <person name="Splinter BonDurant S."/>
            <person name="Syed K."/>
            <person name="Yadav J."/>
            <person name="Mgbeahuruike A.C."/>
            <person name="Kovalchuk A."/>
            <person name="Asiegbu F.O."/>
            <person name="Lackner G."/>
            <person name="Hoffmeister D."/>
            <person name="Rencoret J."/>
            <person name="Gutierrez A."/>
            <person name="Sun H."/>
            <person name="Lindquist E."/>
            <person name="Barry K."/>
            <person name="Riley R."/>
            <person name="Grigoriev I.V."/>
            <person name="Henrissat B."/>
            <person name="Kues U."/>
            <person name="Berka R.M."/>
            <person name="Martinez A.T."/>
            <person name="Covert S.F."/>
            <person name="Blanchette R.A."/>
            <person name="Cullen D."/>
        </authorList>
    </citation>
    <scope>NUCLEOTIDE SEQUENCE [LARGE SCALE GENOMIC DNA]</scope>
    <source>
        <strain evidence="3 4">11061_1 CR5-6</strain>
    </source>
</reference>
<protein>
    <submittedName>
        <fullName evidence="3">Uncharacterized protein</fullName>
    </submittedName>
</protein>
<dbReference type="Proteomes" id="UP000053257">
    <property type="component" value="Unassembled WGS sequence"/>
</dbReference>
<dbReference type="AlphaFoldDB" id="A0A0C3SFU6"/>
<gene>
    <name evidence="3" type="ORF">PHLGIDRAFT_133281</name>
</gene>
<feature type="compositionally biased region" description="Pro residues" evidence="1">
    <location>
        <begin position="275"/>
        <end position="286"/>
    </location>
</feature>
<keyword evidence="4" id="KW-1185">Reference proteome</keyword>
<dbReference type="HOGENOM" id="CLU_973545_0_0_1"/>
<feature type="transmembrane region" description="Helical" evidence="2">
    <location>
        <begin position="57"/>
        <end position="81"/>
    </location>
</feature>
<feature type="compositionally biased region" description="Polar residues" evidence="1">
    <location>
        <begin position="18"/>
        <end position="40"/>
    </location>
</feature>